<keyword evidence="6 17" id="KW-0949">S-adenosyl-L-methionine</keyword>
<feature type="transmembrane region" description="Helical" evidence="19">
    <location>
        <begin position="59"/>
        <end position="79"/>
    </location>
</feature>
<evidence type="ECO:0000256" key="4">
    <source>
        <dbReference type="ARBA" id="ARBA00022603"/>
    </source>
</evidence>
<dbReference type="EC" id="2.1.1.71" evidence="17"/>
<dbReference type="InterPro" id="IPR007318">
    <property type="entry name" value="Phopholipid_MeTrfase"/>
</dbReference>
<comment type="catalytic activity">
    <reaction evidence="16 17">
        <text>a 1,2-diacyl-sn-glycero-3-phospho-N-methylethanolamine + S-adenosyl-L-methionine = a 1,2-diacyl-sn-glycero-3-phospho-N,N-dimethylethanolamine + S-adenosyl-L-homocysteine + H(+)</text>
        <dbReference type="Rhea" id="RHEA:32735"/>
        <dbReference type="ChEBI" id="CHEBI:15378"/>
        <dbReference type="ChEBI" id="CHEBI:57856"/>
        <dbReference type="ChEBI" id="CHEBI:59789"/>
        <dbReference type="ChEBI" id="CHEBI:64572"/>
        <dbReference type="ChEBI" id="CHEBI:64573"/>
        <dbReference type="EC" id="2.1.1.71"/>
    </reaction>
</comment>
<keyword evidence="4 17" id="KW-0489">Methyltransferase</keyword>
<evidence type="ECO:0000256" key="14">
    <source>
        <dbReference type="ARBA" id="ARBA00023264"/>
    </source>
</evidence>
<dbReference type="Proteomes" id="UP000188533">
    <property type="component" value="Unassembled WGS sequence"/>
</dbReference>
<evidence type="ECO:0000256" key="7">
    <source>
        <dbReference type="ARBA" id="ARBA00022692"/>
    </source>
</evidence>
<feature type="topological domain" description="Lumenal" evidence="17">
    <location>
        <begin position="1"/>
        <end position="18"/>
    </location>
</feature>
<dbReference type="HAMAP" id="MF_03216">
    <property type="entry name" value="PLMT"/>
    <property type="match status" value="1"/>
</dbReference>
<keyword evidence="14 17" id="KW-1208">Phospholipid metabolism</keyword>
<feature type="topological domain" description="Cytoplasmic" evidence="17">
    <location>
        <begin position="75"/>
        <end position="101"/>
    </location>
</feature>
<feature type="topological domain" description="Cytoplasmic" evidence="17">
    <location>
        <begin position="187"/>
        <end position="379"/>
    </location>
</feature>
<keyword evidence="13 17" id="KW-0594">Phospholipid biosynthesis</keyword>
<evidence type="ECO:0000256" key="5">
    <source>
        <dbReference type="ARBA" id="ARBA00022679"/>
    </source>
</evidence>
<dbReference type="GO" id="GO:0031966">
    <property type="term" value="C:mitochondrial membrane"/>
    <property type="evidence" value="ECO:0007669"/>
    <property type="project" value="UniProtKB-SubCell"/>
</dbReference>
<feature type="transmembrane region" description="Helical" evidence="19">
    <location>
        <begin position="20"/>
        <end position="38"/>
    </location>
</feature>
<feature type="transmembrane region" description="Helical" evidence="19">
    <location>
        <begin position="99"/>
        <end position="127"/>
    </location>
</feature>
<accession>A0A1Q3EHW6</accession>
<comment type="caution">
    <text evidence="20">The sequence shown here is derived from an EMBL/GenBank/DDBJ whole genome shotgun (WGS) entry which is preliminary data.</text>
</comment>
<gene>
    <name evidence="20" type="ORF">LENED_008728</name>
</gene>
<evidence type="ECO:0000256" key="13">
    <source>
        <dbReference type="ARBA" id="ARBA00023209"/>
    </source>
</evidence>
<keyword evidence="12 17" id="KW-0472">Membrane</keyword>
<comment type="catalytic activity">
    <reaction evidence="15">
        <text>a 1,2-diacyl-sn-glycero-3-phospho-N,N-dimethylethanolamine + S-adenosyl-L-methionine = a 1,2-diacyl-sn-glycero-3-phosphocholine + S-adenosyl-L-homocysteine + H(+)</text>
        <dbReference type="Rhea" id="RHEA:32739"/>
        <dbReference type="ChEBI" id="CHEBI:15378"/>
        <dbReference type="ChEBI" id="CHEBI:57643"/>
        <dbReference type="ChEBI" id="CHEBI:57856"/>
        <dbReference type="ChEBI" id="CHEBI:59789"/>
        <dbReference type="ChEBI" id="CHEBI:64572"/>
        <dbReference type="EC" id="2.1.1.71"/>
    </reaction>
</comment>
<evidence type="ECO:0000256" key="9">
    <source>
        <dbReference type="ARBA" id="ARBA00022989"/>
    </source>
</evidence>
<name>A0A1Q3EHW6_LENED</name>
<feature type="transmembrane region" description="Helical" evidence="19">
    <location>
        <begin position="252"/>
        <end position="270"/>
    </location>
</feature>
<reference evidence="20 21" key="1">
    <citation type="submission" date="2016-08" db="EMBL/GenBank/DDBJ databases">
        <authorList>
            <consortium name="Lentinula edodes genome sequencing consortium"/>
            <person name="Sakamoto Y."/>
            <person name="Nakade K."/>
            <person name="Sato S."/>
            <person name="Yoshida Y."/>
            <person name="Miyazaki K."/>
            <person name="Natsume S."/>
            <person name="Konno N."/>
        </authorList>
    </citation>
    <scope>NUCLEOTIDE SEQUENCE [LARGE SCALE GENOMIC DNA]</scope>
    <source>
        <strain evidence="20 21">NBRC 111202</strain>
    </source>
</reference>
<evidence type="ECO:0000256" key="8">
    <source>
        <dbReference type="ARBA" id="ARBA00022824"/>
    </source>
</evidence>
<evidence type="ECO:0000256" key="2">
    <source>
        <dbReference type="ARBA" id="ARBA00005189"/>
    </source>
</evidence>
<keyword evidence="9 17" id="KW-1133">Transmembrane helix</keyword>
<feature type="transmembrane region" description="Helical" evidence="19">
    <location>
        <begin position="171"/>
        <end position="189"/>
    </location>
</feature>
<comment type="subcellular location">
    <subcellularLocation>
        <location evidence="17">Endoplasmic reticulum membrane</location>
        <topology evidence="17">Multi-pass membrane protein</topology>
    </subcellularLocation>
    <subcellularLocation>
        <location evidence="17">Mitochondrion membrane</location>
        <topology evidence="17">Multi-pass membrane protein</topology>
    </subcellularLocation>
</comment>
<dbReference type="GO" id="GO:0032259">
    <property type="term" value="P:methylation"/>
    <property type="evidence" value="ECO:0007669"/>
    <property type="project" value="UniProtKB-KW"/>
</dbReference>
<evidence type="ECO:0000256" key="12">
    <source>
        <dbReference type="ARBA" id="ARBA00023136"/>
    </source>
</evidence>
<feature type="binding site" evidence="17">
    <location>
        <begin position="106"/>
        <end position="108"/>
    </location>
    <ligand>
        <name>S-adenosyl-L-methionine</name>
        <dbReference type="ChEBI" id="CHEBI:59789"/>
    </ligand>
</feature>
<keyword evidence="8 17" id="KW-0256">Endoplasmic reticulum</keyword>
<keyword evidence="7 17" id="KW-0812">Transmembrane</keyword>
<feature type="binding site" evidence="17">
    <location>
        <begin position="188"/>
        <end position="189"/>
    </location>
    <ligand>
        <name>S-adenosyl-L-methionine</name>
        <dbReference type="ChEBI" id="CHEBI:59789"/>
    </ligand>
</feature>
<evidence type="ECO:0000313" key="21">
    <source>
        <dbReference type="Proteomes" id="UP000188533"/>
    </source>
</evidence>
<evidence type="ECO:0000256" key="16">
    <source>
        <dbReference type="ARBA" id="ARBA00052459"/>
    </source>
</evidence>
<evidence type="ECO:0000313" key="20">
    <source>
        <dbReference type="EMBL" id="GAW06782.1"/>
    </source>
</evidence>
<dbReference type="Pfam" id="PF04191">
    <property type="entry name" value="PEMT"/>
    <property type="match status" value="1"/>
</dbReference>
<evidence type="ECO:0000256" key="6">
    <source>
        <dbReference type="ARBA" id="ARBA00022691"/>
    </source>
</evidence>
<feature type="intramembrane region" description="Helical" evidence="17">
    <location>
        <begin position="19"/>
        <end position="39"/>
    </location>
</feature>
<feature type="compositionally biased region" description="Basic and acidic residues" evidence="18">
    <location>
        <begin position="327"/>
        <end position="356"/>
    </location>
</feature>
<sequence>MDSAISQLQKYIPFDASQRSLWISIASIAFNPTAWNIVARNEHRNRTLTRKVFRGNARMGCYFLTVLIFSFGMLRDSLYTRALIEQPKKAILPQPWDTIVPAALAIIGQIFVLTSTWQLGITGTFLGDYFGILMDSKVEGFPFNVLRDPMYVGSTMCFAAGALWYERPAGLLITLYVYIVYVIALRFEGPFTDMIYSTREKLRAGTPPTVLSYVTSISNGCIELLISDVTILAYKRCGSNGHDYSSLGFPPLLAICLLYFRSCLFLYLWFVSPFQPFIQNAFHQCLSVLSPCLRWFCGASIYRSLEARSNSGESKPNRGNFYEDSDDGQKDITMEEALRRQQAKDEARLRGSEKKSSWSSWMKGESGGKDGGENGGKAT</sequence>
<evidence type="ECO:0000256" key="11">
    <source>
        <dbReference type="ARBA" id="ARBA00023128"/>
    </source>
</evidence>
<dbReference type="GO" id="GO:0006656">
    <property type="term" value="P:phosphatidylcholine biosynthetic process"/>
    <property type="evidence" value="ECO:0007669"/>
    <property type="project" value="UniProtKB-UniRule"/>
</dbReference>
<comment type="pathway">
    <text evidence="2">Lipid metabolism.</text>
</comment>
<dbReference type="Gene3D" id="1.20.120.1630">
    <property type="match status" value="1"/>
</dbReference>
<dbReference type="STRING" id="5353.A0A1Q3EHW6"/>
<keyword evidence="3 17" id="KW-0444">Lipid biosynthesis</keyword>
<dbReference type="PANTHER" id="PTHR15458">
    <property type="entry name" value="PHOSPHATIDYLETHANOLAMINE N-METHYLTRANSFERASE"/>
    <property type="match status" value="1"/>
</dbReference>
<comment type="similarity">
    <text evidence="17">Belongs to the class VI-like SAM-binding methyltransferase superfamily. PEMT/PEM2 methyltransferase family.</text>
</comment>
<evidence type="ECO:0000256" key="18">
    <source>
        <dbReference type="SAM" id="MobiDB-lite"/>
    </source>
</evidence>
<keyword evidence="21" id="KW-1185">Reference proteome</keyword>
<evidence type="ECO:0000256" key="15">
    <source>
        <dbReference type="ARBA" id="ARBA00051252"/>
    </source>
</evidence>
<dbReference type="FunFam" id="1.20.120.1630:FF:000005">
    <property type="entry name" value="Phosphatidylethanolamine N-methyltransferase"/>
    <property type="match status" value="1"/>
</dbReference>
<comment type="function">
    <text evidence="17">Catalyzes the second two steps of the methylation pathway of phosphatidylcholine biosynthesis, the SAM-dependent methylation of phosphatidylmonomethylethanolamine (PMME) to phosphatidyldimethylethanolamine (PDME) and of PDME to phosphatidylcholine (PC).</text>
</comment>
<keyword evidence="11 17" id="KW-0496">Mitochondrion</keyword>
<dbReference type="GO" id="GO:0000773">
    <property type="term" value="F:phosphatidyl-N-methylethanolamine N-methyltransferase activity"/>
    <property type="evidence" value="ECO:0007669"/>
    <property type="project" value="UniProtKB-UniRule"/>
</dbReference>
<dbReference type="AlphaFoldDB" id="A0A1Q3EHW6"/>
<dbReference type="PANTHER" id="PTHR15458:SF5">
    <property type="entry name" value="PHOSPHATIDYLETHANOLAMINE N-METHYLTRANSFERASE"/>
    <property type="match status" value="1"/>
</dbReference>
<dbReference type="InterPro" id="IPR024960">
    <property type="entry name" value="PEMT/MFAP"/>
</dbReference>
<reference evidence="20 21" key="2">
    <citation type="submission" date="2017-02" db="EMBL/GenBank/DDBJ databases">
        <title>A genome survey and senescence transcriptome analysis in Lentinula edodes.</title>
        <authorList>
            <person name="Sakamoto Y."/>
            <person name="Nakade K."/>
            <person name="Sato S."/>
            <person name="Yoshida Y."/>
            <person name="Miyazaki K."/>
            <person name="Natsume S."/>
            <person name="Konno N."/>
        </authorList>
    </citation>
    <scope>NUCLEOTIDE SEQUENCE [LARGE SCALE GENOMIC DNA]</scope>
    <source>
        <strain evidence="20 21">NBRC 111202</strain>
    </source>
</reference>
<evidence type="ECO:0000256" key="19">
    <source>
        <dbReference type="SAM" id="Phobius"/>
    </source>
</evidence>
<dbReference type="EMBL" id="BDGU01000348">
    <property type="protein sequence ID" value="GAW06782.1"/>
    <property type="molecule type" value="Genomic_DNA"/>
</dbReference>
<evidence type="ECO:0000256" key="1">
    <source>
        <dbReference type="ARBA" id="ARBA00004969"/>
    </source>
</evidence>
<evidence type="ECO:0000256" key="10">
    <source>
        <dbReference type="ARBA" id="ARBA00023098"/>
    </source>
</evidence>
<dbReference type="GO" id="GO:0005789">
    <property type="term" value="C:endoplasmic reticulum membrane"/>
    <property type="evidence" value="ECO:0007669"/>
    <property type="project" value="UniProtKB-SubCell"/>
</dbReference>
<organism evidence="20 21">
    <name type="scientific">Lentinula edodes</name>
    <name type="common">Shiitake mushroom</name>
    <name type="synonym">Lentinus edodes</name>
    <dbReference type="NCBI Taxonomy" id="5353"/>
    <lineage>
        <taxon>Eukaryota</taxon>
        <taxon>Fungi</taxon>
        <taxon>Dikarya</taxon>
        <taxon>Basidiomycota</taxon>
        <taxon>Agaricomycotina</taxon>
        <taxon>Agaricomycetes</taxon>
        <taxon>Agaricomycetidae</taxon>
        <taxon>Agaricales</taxon>
        <taxon>Marasmiineae</taxon>
        <taxon>Omphalotaceae</taxon>
        <taxon>Lentinula</taxon>
    </lineage>
</organism>
<dbReference type="PROSITE" id="PS51599">
    <property type="entry name" value="SAM_PEMT_PEM2"/>
    <property type="match status" value="1"/>
</dbReference>
<keyword evidence="5 17" id="KW-0808">Transferase</keyword>
<dbReference type="UniPathway" id="UPA00753"/>
<proteinExistence type="inferred from homology"/>
<feature type="region of interest" description="Disordered" evidence="18">
    <location>
        <begin position="309"/>
        <end position="379"/>
    </location>
</feature>
<feature type="topological domain" description="Lumenal" evidence="17">
    <location>
        <begin position="123"/>
        <end position="165"/>
    </location>
</feature>
<feature type="topological domain" description="Lumenal" evidence="17">
    <location>
        <begin position="40"/>
        <end position="51"/>
    </location>
</feature>
<protein>
    <recommendedName>
        <fullName evidence="17">Phosphatidyl-N-methylethanolamine N-methyltransferase</fullName>
        <ecNumber evidence="17">2.1.1.71</ecNumber>
    </recommendedName>
    <alternativeName>
        <fullName evidence="17">Phospholipid methyltransferase</fullName>
        <shortName evidence="17">PLMT</shortName>
    </alternativeName>
</protein>
<evidence type="ECO:0000256" key="3">
    <source>
        <dbReference type="ARBA" id="ARBA00022516"/>
    </source>
</evidence>
<evidence type="ECO:0000256" key="17">
    <source>
        <dbReference type="HAMAP-Rule" id="MF_03216"/>
    </source>
</evidence>
<keyword evidence="10 17" id="KW-0443">Lipid metabolism</keyword>
<comment type="pathway">
    <text evidence="1 17">Phospholipid metabolism; phosphatidylcholine biosynthesis.</text>
</comment>